<dbReference type="EMBL" id="WHJE01000002">
    <property type="protein sequence ID" value="KAE8766003.1"/>
    <property type="molecule type" value="Genomic_DNA"/>
</dbReference>
<dbReference type="InterPro" id="IPR036291">
    <property type="entry name" value="NAD(P)-bd_dom_sf"/>
</dbReference>
<dbReference type="GO" id="GO:0015979">
    <property type="term" value="P:photosynthesis"/>
    <property type="evidence" value="ECO:0007669"/>
    <property type="project" value="UniProtKB-KW"/>
</dbReference>
<dbReference type="OrthoDB" id="9771302at2"/>
<keyword evidence="1" id="KW-0602">Photosynthesis</keyword>
<evidence type="ECO:0000313" key="4">
    <source>
        <dbReference type="EMBL" id="KAE8766003.1"/>
    </source>
</evidence>
<sequence length="286" mass="30250">MRCRLTIGREPADSSKGTSMGFVLVTGATGTLGQQVVARLLASGRQVRALTHRSAVVLPDGVERMPGDLTSGEGLAAALAGVDTVVHAASNPADPWATDVEGTEKLLAAIAAQATPARILHVSIVGVDRSELSHYRAKYAAEQRVAASGTAWDILRATQFHTLAVTVLRSVTDANGVITVPADVFLQPVDVADVADRLVALLARPAKRRVMLFGGPEVLSVERLARDYVAAGGARSVQTGPVEHRLLTAWRSGHQLVPDHTDGSVTWRRYLDLRCPRGATGAQPLP</sequence>
<dbReference type="InterPro" id="IPR044256">
    <property type="entry name" value="HCF244-like"/>
</dbReference>
<dbReference type="Pfam" id="PF13460">
    <property type="entry name" value="NAD_binding_10"/>
    <property type="match status" value="1"/>
</dbReference>
<keyword evidence="5" id="KW-1185">Reference proteome</keyword>
<dbReference type="AlphaFoldDB" id="A0A7J5UUQ0"/>
<dbReference type="Gene3D" id="3.40.50.720">
    <property type="entry name" value="NAD(P)-binding Rossmann-like Domain"/>
    <property type="match status" value="1"/>
</dbReference>
<proteinExistence type="predicted"/>
<comment type="caution">
    <text evidence="4">The sequence shown here is derived from an EMBL/GenBank/DDBJ whole genome shotgun (WGS) entry which is preliminary data.</text>
</comment>
<protein>
    <submittedName>
        <fullName evidence="4">NAD(P)H-binding protein</fullName>
    </submittedName>
</protein>
<evidence type="ECO:0000313" key="5">
    <source>
        <dbReference type="Proteomes" id="UP000451860"/>
    </source>
</evidence>
<dbReference type="PANTHER" id="PTHR47128:SF2">
    <property type="entry name" value="PROTEIN HIGH CHLOROPHYLL FLUORESCENCE PHENOTYPE 244, CHLOROPLASTIC"/>
    <property type="match status" value="1"/>
</dbReference>
<dbReference type="Proteomes" id="UP000451860">
    <property type="component" value="Unassembled WGS sequence"/>
</dbReference>
<name>A0A7J5UUQ0_9MICO</name>
<accession>A0A7J5UUQ0</accession>
<gene>
    <name evidence="4" type="ORF">GB883_00915</name>
</gene>
<dbReference type="PANTHER" id="PTHR47128">
    <property type="match status" value="1"/>
</dbReference>
<reference evidence="4 5" key="1">
    <citation type="submission" date="2019-10" db="EMBL/GenBank/DDBJ databases">
        <title>Georgenia wutianyii sp. nov. and Georgenia yuyongxinii sp. nov. isolated from plateau pika (Ochotona curzoniae) in the Qinghai-Tibet plateau of China.</title>
        <authorList>
            <person name="Tian Z."/>
        </authorList>
    </citation>
    <scope>NUCLEOTIDE SEQUENCE [LARGE SCALE GENOMIC DNA]</scope>
    <source>
        <strain evidence="4 5">DSM 21501</strain>
    </source>
</reference>
<dbReference type="GO" id="GO:0009523">
    <property type="term" value="C:photosystem II"/>
    <property type="evidence" value="ECO:0007669"/>
    <property type="project" value="UniProtKB-KW"/>
</dbReference>
<evidence type="ECO:0000256" key="1">
    <source>
        <dbReference type="ARBA" id="ARBA00022531"/>
    </source>
</evidence>
<keyword evidence="2" id="KW-0604">Photosystem II</keyword>
<dbReference type="SUPFAM" id="SSF51735">
    <property type="entry name" value="NAD(P)-binding Rossmann-fold domains"/>
    <property type="match status" value="1"/>
</dbReference>
<evidence type="ECO:0000259" key="3">
    <source>
        <dbReference type="Pfam" id="PF13460"/>
    </source>
</evidence>
<dbReference type="InterPro" id="IPR016040">
    <property type="entry name" value="NAD(P)-bd_dom"/>
</dbReference>
<evidence type="ECO:0000256" key="2">
    <source>
        <dbReference type="ARBA" id="ARBA00023276"/>
    </source>
</evidence>
<organism evidence="4 5">
    <name type="scientific">Georgenia thermotolerans</name>
    <dbReference type="NCBI Taxonomy" id="527326"/>
    <lineage>
        <taxon>Bacteria</taxon>
        <taxon>Bacillati</taxon>
        <taxon>Actinomycetota</taxon>
        <taxon>Actinomycetes</taxon>
        <taxon>Micrococcales</taxon>
        <taxon>Bogoriellaceae</taxon>
        <taxon>Georgenia</taxon>
    </lineage>
</organism>
<feature type="domain" description="NAD(P)-binding" evidence="3">
    <location>
        <begin position="27"/>
        <end position="205"/>
    </location>
</feature>